<evidence type="ECO:0000256" key="1">
    <source>
        <dbReference type="ARBA" id="ARBA00001946"/>
    </source>
</evidence>
<dbReference type="InterPro" id="IPR001453">
    <property type="entry name" value="MoaB/Mog_dom"/>
</dbReference>
<organism evidence="13 14">
    <name type="scientific">Martelella alba</name>
    <dbReference type="NCBI Taxonomy" id="2590451"/>
    <lineage>
        <taxon>Bacteria</taxon>
        <taxon>Pseudomonadati</taxon>
        <taxon>Pseudomonadota</taxon>
        <taxon>Alphaproteobacteria</taxon>
        <taxon>Hyphomicrobiales</taxon>
        <taxon>Aurantimonadaceae</taxon>
        <taxon>Martelella</taxon>
    </lineage>
</organism>
<dbReference type="Gene3D" id="3.90.105.10">
    <property type="entry name" value="Molybdopterin biosynthesis moea protein, domain 2"/>
    <property type="match status" value="1"/>
</dbReference>
<dbReference type="UniPathway" id="UPA00344"/>
<dbReference type="SUPFAM" id="SSF63882">
    <property type="entry name" value="MoeA N-terminal region -like"/>
    <property type="match status" value="1"/>
</dbReference>
<evidence type="ECO:0000256" key="10">
    <source>
        <dbReference type="ARBA" id="ARBA00047317"/>
    </source>
</evidence>
<gene>
    <name evidence="13" type="ORF">FJU08_00520</name>
</gene>
<dbReference type="SUPFAM" id="SSF63867">
    <property type="entry name" value="MoeA C-terminal domain-like"/>
    <property type="match status" value="1"/>
</dbReference>
<keyword evidence="5 11" id="KW-0500">Molybdenum</keyword>
<evidence type="ECO:0000256" key="5">
    <source>
        <dbReference type="ARBA" id="ARBA00022505"/>
    </source>
</evidence>
<keyword evidence="14" id="KW-1185">Reference proteome</keyword>
<dbReference type="FunFam" id="3.40.980.10:FF:000004">
    <property type="entry name" value="Molybdopterin molybdenumtransferase"/>
    <property type="match status" value="1"/>
</dbReference>
<dbReference type="InterPro" id="IPR036425">
    <property type="entry name" value="MoaB/Mog-like_dom_sf"/>
</dbReference>
<dbReference type="GO" id="GO:0046872">
    <property type="term" value="F:metal ion binding"/>
    <property type="evidence" value="ECO:0007669"/>
    <property type="project" value="UniProtKB-UniRule"/>
</dbReference>
<dbReference type="InterPro" id="IPR036135">
    <property type="entry name" value="MoeA_linker/N_sf"/>
</dbReference>
<comment type="function">
    <text evidence="2 11">Catalyzes the insertion of molybdate into adenylated molybdopterin with the concomitant release of AMP.</text>
</comment>
<keyword evidence="7 11" id="KW-0479">Metal-binding</keyword>
<dbReference type="EC" id="2.10.1.1" evidence="11"/>
<comment type="catalytic activity">
    <reaction evidence="10">
        <text>adenylyl-molybdopterin + molybdate = Mo-molybdopterin + AMP + H(+)</text>
        <dbReference type="Rhea" id="RHEA:35047"/>
        <dbReference type="ChEBI" id="CHEBI:15378"/>
        <dbReference type="ChEBI" id="CHEBI:36264"/>
        <dbReference type="ChEBI" id="CHEBI:62727"/>
        <dbReference type="ChEBI" id="CHEBI:71302"/>
        <dbReference type="ChEBI" id="CHEBI:456215"/>
        <dbReference type="EC" id="2.10.1.1"/>
    </reaction>
</comment>
<keyword evidence="9 11" id="KW-0501">Molybdenum cofactor biosynthesis</keyword>
<evidence type="ECO:0000256" key="6">
    <source>
        <dbReference type="ARBA" id="ARBA00022679"/>
    </source>
</evidence>
<dbReference type="Gene3D" id="2.170.190.11">
    <property type="entry name" value="Molybdopterin biosynthesis moea protein, domain 3"/>
    <property type="match status" value="1"/>
</dbReference>
<dbReference type="InterPro" id="IPR036688">
    <property type="entry name" value="MoeA_C_domain_IV_sf"/>
</dbReference>
<dbReference type="NCBIfam" id="NF045515">
    <property type="entry name" value="Glp_gephyrin"/>
    <property type="match status" value="1"/>
</dbReference>
<dbReference type="InterPro" id="IPR005111">
    <property type="entry name" value="MoeA_C_domain_IV"/>
</dbReference>
<keyword evidence="8 11" id="KW-0460">Magnesium</keyword>
<reference evidence="13 14" key="1">
    <citation type="submission" date="2019-06" db="EMBL/GenBank/DDBJ databases">
        <authorList>
            <person name="Li M."/>
        </authorList>
    </citation>
    <scope>NUCLEOTIDE SEQUENCE [LARGE SCALE GENOMIC DNA]</scope>
    <source>
        <strain evidence="13 14">BGMRC2036</strain>
    </source>
</reference>
<dbReference type="Gene3D" id="3.40.980.10">
    <property type="entry name" value="MoaB/Mog-like domain"/>
    <property type="match status" value="1"/>
</dbReference>
<evidence type="ECO:0000256" key="8">
    <source>
        <dbReference type="ARBA" id="ARBA00022842"/>
    </source>
</evidence>
<dbReference type="OrthoDB" id="9804758at2"/>
<dbReference type="Pfam" id="PF03453">
    <property type="entry name" value="MoeA_N"/>
    <property type="match status" value="1"/>
</dbReference>
<dbReference type="InterPro" id="IPR038987">
    <property type="entry name" value="MoeA-like"/>
</dbReference>
<evidence type="ECO:0000256" key="4">
    <source>
        <dbReference type="ARBA" id="ARBA00010763"/>
    </source>
</evidence>
<dbReference type="Pfam" id="PF00994">
    <property type="entry name" value="MoCF_biosynth"/>
    <property type="match status" value="1"/>
</dbReference>
<proteinExistence type="inferred from homology"/>
<comment type="similarity">
    <text evidence="4 11">Belongs to the MoeA family.</text>
</comment>
<comment type="pathway">
    <text evidence="3 11">Cofactor biosynthesis; molybdopterin biosynthesis.</text>
</comment>
<dbReference type="InterPro" id="IPR005110">
    <property type="entry name" value="MoeA_linker/N"/>
</dbReference>
<evidence type="ECO:0000256" key="3">
    <source>
        <dbReference type="ARBA" id="ARBA00005046"/>
    </source>
</evidence>
<accession>A0A506UIE9</accession>
<evidence type="ECO:0000256" key="2">
    <source>
        <dbReference type="ARBA" id="ARBA00002901"/>
    </source>
</evidence>
<dbReference type="AlphaFoldDB" id="A0A506UIE9"/>
<dbReference type="PANTHER" id="PTHR10192">
    <property type="entry name" value="MOLYBDOPTERIN BIOSYNTHESIS PROTEIN"/>
    <property type="match status" value="1"/>
</dbReference>
<evidence type="ECO:0000256" key="9">
    <source>
        <dbReference type="ARBA" id="ARBA00023150"/>
    </source>
</evidence>
<protein>
    <recommendedName>
        <fullName evidence="11">Molybdopterin molybdenumtransferase</fullName>
        <ecNumber evidence="11">2.10.1.1</ecNumber>
    </recommendedName>
</protein>
<evidence type="ECO:0000256" key="7">
    <source>
        <dbReference type="ARBA" id="ARBA00022723"/>
    </source>
</evidence>
<dbReference type="PROSITE" id="PS01079">
    <property type="entry name" value="MOCF_BIOSYNTHESIS_2"/>
    <property type="match status" value="1"/>
</dbReference>
<dbReference type="EMBL" id="VHLG01000001">
    <property type="protein sequence ID" value="TPW33089.1"/>
    <property type="molecule type" value="Genomic_DNA"/>
</dbReference>
<comment type="caution">
    <text evidence="13">The sequence shown here is derived from an EMBL/GenBank/DDBJ whole genome shotgun (WGS) entry which is preliminary data.</text>
</comment>
<evidence type="ECO:0000313" key="13">
    <source>
        <dbReference type="EMBL" id="TPW33089.1"/>
    </source>
</evidence>
<dbReference type="GO" id="GO:0006777">
    <property type="term" value="P:Mo-molybdopterin cofactor biosynthetic process"/>
    <property type="evidence" value="ECO:0007669"/>
    <property type="project" value="UniProtKB-UniRule"/>
</dbReference>
<feature type="domain" description="MoaB/Mog" evidence="12">
    <location>
        <begin position="181"/>
        <end position="320"/>
    </location>
</feature>
<dbReference type="Gene3D" id="2.40.340.10">
    <property type="entry name" value="MoeA, C-terminal, domain IV"/>
    <property type="match status" value="1"/>
</dbReference>
<dbReference type="SMART" id="SM00852">
    <property type="entry name" value="MoCF_biosynth"/>
    <property type="match status" value="1"/>
</dbReference>
<dbReference type="InterPro" id="IPR008284">
    <property type="entry name" value="MoCF_biosynth_CS"/>
</dbReference>
<dbReference type="Pfam" id="PF03454">
    <property type="entry name" value="MoeA_C"/>
    <property type="match status" value="1"/>
</dbReference>
<dbReference type="PANTHER" id="PTHR10192:SF5">
    <property type="entry name" value="GEPHYRIN"/>
    <property type="match status" value="1"/>
</dbReference>
<dbReference type="CDD" id="cd00887">
    <property type="entry name" value="MoeA"/>
    <property type="match status" value="1"/>
</dbReference>
<dbReference type="GO" id="GO:0005829">
    <property type="term" value="C:cytosol"/>
    <property type="evidence" value="ECO:0007669"/>
    <property type="project" value="TreeGrafter"/>
</dbReference>
<sequence length="406" mass="41711">MKAPLLPVEDALQRLLAMASPVSVHESVSLGEADGRVLAHGLSARLTHPPFAASAMDGYAVAAPQGVSASSVFSVIGETAAGDPPASDLRSGEAMRIFTGAPMPANADTVVIQEDTERLEDGTIIVTEGVAGGANVRSAGLDFSVGQPILGAGRKLDFRAISLAAAAGHDRLDVYRKPKLAILATGNELVPPGTTPGTGQIVASSGTGISALMRASGAEVFDCGIAGDSETATRAAIAAALEKAPDVLVTIGGASVGDHDLVRPVLQSMGMTLDFWRIAMRPGKPLMVGKLDGTIIVGLPGNPVSSFVCALVFLEPLMRMMAGLPPAKRLLRARLSGKLPPNGPRQAYLRARIVQNATGVVVAEPLLQQDSSLLSVLALADALLIRATHAPEAKDGDPVDVLMLDS</sequence>
<dbReference type="GO" id="GO:0061599">
    <property type="term" value="F:molybdopterin molybdotransferase activity"/>
    <property type="evidence" value="ECO:0007669"/>
    <property type="project" value="UniProtKB-UniRule"/>
</dbReference>
<dbReference type="RefSeq" id="WP_141147024.1">
    <property type="nucleotide sequence ID" value="NZ_VHLG01000001.1"/>
</dbReference>
<keyword evidence="6 11" id="KW-0808">Transferase</keyword>
<dbReference type="SUPFAM" id="SSF53218">
    <property type="entry name" value="Molybdenum cofactor biosynthesis proteins"/>
    <property type="match status" value="1"/>
</dbReference>
<evidence type="ECO:0000259" key="12">
    <source>
        <dbReference type="SMART" id="SM00852"/>
    </source>
</evidence>
<dbReference type="Proteomes" id="UP000318801">
    <property type="component" value="Unassembled WGS sequence"/>
</dbReference>
<name>A0A506UIE9_9HYPH</name>
<comment type="cofactor">
    <cofactor evidence="1 11">
        <name>Mg(2+)</name>
        <dbReference type="ChEBI" id="CHEBI:18420"/>
    </cofactor>
</comment>
<evidence type="ECO:0000256" key="11">
    <source>
        <dbReference type="RuleBase" id="RU365090"/>
    </source>
</evidence>
<evidence type="ECO:0000313" key="14">
    <source>
        <dbReference type="Proteomes" id="UP000318801"/>
    </source>
</evidence>